<dbReference type="InterPro" id="IPR051837">
    <property type="entry name" value="SortingNexin/PXDomain-PKLike"/>
</dbReference>
<feature type="transmembrane region" description="Helical" evidence="4">
    <location>
        <begin position="25"/>
        <end position="41"/>
    </location>
</feature>
<dbReference type="AlphaFoldDB" id="A0A1D6MDV8"/>
<evidence type="ECO:0000256" key="3">
    <source>
        <dbReference type="SAM" id="MobiDB-lite"/>
    </source>
</evidence>
<dbReference type="PANTHER" id="PTHR22999">
    <property type="entry name" value="PX SERINE/THREONINE KINASE PXK"/>
    <property type="match status" value="1"/>
</dbReference>
<feature type="compositionally biased region" description="Polar residues" evidence="3">
    <location>
        <begin position="901"/>
        <end position="934"/>
    </location>
</feature>
<dbReference type="Pfam" id="PF02194">
    <property type="entry name" value="PXA"/>
    <property type="match status" value="1"/>
</dbReference>
<gene>
    <name evidence="5" type="ORF">ZEAMMB73_Zm00001d039147</name>
</gene>
<feature type="region of interest" description="Disordered" evidence="3">
    <location>
        <begin position="369"/>
        <end position="397"/>
    </location>
</feature>
<name>A0A1D6MDV8_MAIZE</name>
<dbReference type="PANTHER" id="PTHR22999:SF28">
    <property type="entry name" value="PHOX (PX) DOMAIN-CONTAINING PROTEIN"/>
    <property type="match status" value="1"/>
</dbReference>
<dbReference type="FunCoup" id="A0A1D6MDV8">
    <property type="interactions" value="435"/>
</dbReference>
<organism evidence="5">
    <name type="scientific">Zea mays</name>
    <name type="common">Maize</name>
    <dbReference type="NCBI Taxonomy" id="4577"/>
    <lineage>
        <taxon>Eukaryota</taxon>
        <taxon>Viridiplantae</taxon>
        <taxon>Streptophyta</taxon>
        <taxon>Embryophyta</taxon>
        <taxon>Tracheophyta</taxon>
        <taxon>Spermatophyta</taxon>
        <taxon>Magnoliopsida</taxon>
        <taxon>Liliopsida</taxon>
        <taxon>Poales</taxon>
        <taxon>Poaceae</taxon>
        <taxon>PACMAD clade</taxon>
        <taxon>Panicoideae</taxon>
        <taxon>Andropogonodae</taxon>
        <taxon>Andropogoneae</taxon>
        <taxon>Tripsacinae</taxon>
        <taxon>Zea</taxon>
    </lineage>
</organism>
<keyword evidence="4" id="KW-0472">Membrane</keyword>
<dbReference type="SMART" id="SM00312">
    <property type="entry name" value="PX"/>
    <property type="match status" value="1"/>
</dbReference>
<keyword evidence="4" id="KW-0812">Transmembrane</keyword>
<dbReference type="InterPro" id="IPR001683">
    <property type="entry name" value="PX_dom"/>
</dbReference>
<proteinExistence type="predicted"/>
<reference evidence="5" key="1">
    <citation type="submission" date="2015-12" db="EMBL/GenBank/DDBJ databases">
        <title>Update maize B73 reference genome by single molecule sequencing technologies.</title>
        <authorList>
            <consortium name="Maize Genome Sequencing Project"/>
            <person name="Ware D."/>
        </authorList>
    </citation>
    <scope>NUCLEOTIDE SEQUENCE</scope>
    <source>
        <tissue evidence="5">Seedling</tissue>
    </source>
</reference>
<dbReference type="SUPFAM" id="SSF64268">
    <property type="entry name" value="PX domain"/>
    <property type="match status" value="1"/>
</dbReference>
<dbReference type="GO" id="GO:0035091">
    <property type="term" value="F:phosphatidylinositol binding"/>
    <property type="evidence" value="ECO:0007669"/>
    <property type="project" value="InterPro"/>
</dbReference>
<feature type="compositionally biased region" description="Basic residues" evidence="3">
    <location>
        <begin position="585"/>
        <end position="610"/>
    </location>
</feature>
<accession>A0A1D6MDV8</accession>
<evidence type="ECO:0000256" key="1">
    <source>
        <dbReference type="ARBA" id="ARBA00004496"/>
    </source>
</evidence>
<dbReference type="GO" id="GO:0016020">
    <property type="term" value="C:membrane"/>
    <property type="evidence" value="ECO:0007669"/>
    <property type="project" value="UniProtKB-ARBA"/>
</dbReference>
<feature type="compositionally biased region" description="Polar residues" evidence="3">
    <location>
        <begin position="503"/>
        <end position="518"/>
    </location>
</feature>
<dbReference type="IntAct" id="A0A1D6MDV8">
    <property type="interactions" value="2"/>
</dbReference>
<dbReference type="InterPro" id="IPR013937">
    <property type="entry name" value="Sorting_nexin_C"/>
</dbReference>
<sequence length="1163" mass="129071">METTAAGAPRAQTLRDLAEEGKKRGVLLLVFAFGLAFLMSLTSSSVWFNLPFAIALIVLFRYISLDYGLRRKSVTRTDHASHSLVKTKGTEVKKVIHQTETDGKIDWRSKVNSPPVEAAFEQFTRHLISEWVTDLWYSRVTPDKEGPEELIDVVNTVLGEISVRARNVNLINLLIRDLVDLICNNLELYHFCQAKIGREKFVGLPSERRDAELKMILLAENKLHPALFSAGAEYKVLKSLADGLISITVKPQDLQCTFFRCTARELLACAVLRPVVNLANPRFINERIESFALSHANKLEKGTAESLDVVTTVKHREPHMPSVDEFSALIDHSSSGVELVQFRQGQSKTASDIQPGKSTNPYSLKLESSHAPLVSSSHPLESTSLASSSHVTSDNGFSLHTKSSNRATANGHGRECAQPLGISSERAHQALALEHLENMWTKGKNYKPENVEHVAKVSVGSASLGSTSVQQSVPCSTSVCYNQSNSERPTASSQSKDQHLVRHSTTPTYVTYPNGTPKSLSAEMAEHAGPEDFAVESESSYATEDDEFNNVTGLDSPVTRVWESKSKGNATLSHIHHPLESPGFHRAKKNRSHVGKLKMSRTSSGRKRSRSNAQKPPIWQEVERSSFSVGDSMDILNTSANDLKTHELDEDPEVESMARMFSSSNTSSLLLPSSDSAYSSNYCGANVLQDSYLKLRCEVVGASIVKSGSGMFAVYSISVTDANGNSWSIKRRFRHFEDLHRRLKEYAQYNLHLPPKHFLSSGLEVSVVRERCKLLDIYLKKKNLHHHNSIDLLILQNLLQIPIVSSCIEVWDFLSVDSQTYIFTDTLSVIQTLSVSLDERSNGKNIKALNSSGALNGNSISGGQSLHGHIDDTVHKDSDIACDGLRFRKGNVNKNLGNGVSHTTDSVSNTTANHYQDNSGSDPEQNDHSFSIDSLNPKKLRSTETNDTSQIPESGGFSVSPNDWMAPNLSVPLFHLVDVVFQLQDGGWIRRQAFWVAKQILQLGMGDTFDDWLVDKIQLLRKGRIIAFAVKRIEQILWPDGIFMTKHPKRNSPPPPPGAQSNGMGNYLSDEQRIEAAHRANFVRELIIDKAPSPLVSLVGRKDYERCAHDIYFFLQASILAGSPVCLKQLAFELLELLVLSSFPELDGTVRKWHEDKEQFCAQ</sequence>
<dbReference type="Pfam" id="PF08628">
    <property type="entry name" value="Nexin_C"/>
    <property type="match status" value="1"/>
</dbReference>
<dbReference type="PROSITE" id="PS51207">
    <property type="entry name" value="PXA"/>
    <property type="match status" value="1"/>
</dbReference>
<feature type="region of interest" description="Disordered" evidence="3">
    <location>
        <begin position="481"/>
        <end position="518"/>
    </location>
</feature>
<protein>
    <submittedName>
        <fullName evidence="5">Phox-associated domain</fullName>
    </submittedName>
</protein>
<keyword evidence="2" id="KW-0963">Cytoplasm</keyword>
<keyword evidence="4" id="KW-1133">Transmembrane helix</keyword>
<dbReference type="InterPro" id="IPR003114">
    <property type="entry name" value="Phox_assoc"/>
</dbReference>
<feature type="compositionally biased region" description="Polar residues" evidence="3">
    <location>
        <begin position="943"/>
        <end position="959"/>
    </location>
</feature>
<dbReference type="GO" id="GO:0005768">
    <property type="term" value="C:endosome"/>
    <property type="evidence" value="ECO:0007669"/>
    <property type="project" value="UniProtKB-ARBA"/>
</dbReference>
<evidence type="ECO:0000256" key="2">
    <source>
        <dbReference type="ARBA" id="ARBA00022490"/>
    </source>
</evidence>
<dbReference type="Pfam" id="PF00787">
    <property type="entry name" value="PX"/>
    <property type="match status" value="1"/>
</dbReference>
<dbReference type="PROSITE" id="PS50195">
    <property type="entry name" value="PX"/>
    <property type="match status" value="1"/>
</dbReference>
<dbReference type="InterPro" id="IPR036871">
    <property type="entry name" value="PX_dom_sf"/>
</dbReference>
<dbReference type="ExpressionAtlas" id="A0A1D6MDV8">
    <property type="expression patterns" value="baseline and differential"/>
</dbReference>
<evidence type="ECO:0000256" key="4">
    <source>
        <dbReference type="SAM" id="Phobius"/>
    </source>
</evidence>
<dbReference type="STRING" id="4577.A0A1D6MDV8"/>
<comment type="subcellular location">
    <subcellularLocation>
        <location evidence="1">Cytoplasm</location>
    </subcellularLocation>
</comment>
<dbReference type="Gene3D" id="3.30.1520.10">
    <property type="entry name" value="Phox-like domain"/>
    <property type="match status" value="1"/>
</dbReference>
<dbReference type="EMBL" id="CM000782">
    <property type="protein sequence ID" value="AQK88835.1"/>
    <property type="molecule type" value="Genomic_DNA"/>
</dbReference>
<feature type="region of interest" description="Disordered" evidence="3">
    <location>
        <begin position="575"/>
        <end position="618"/>
    </location>
</feature>
<dbReference type="InParanoid" id="A0A1D6MDV8"/>
<feature type="region of interest" description="Disordered" evidence="3">
    <location>
        <begin position="896"/>
        <end position="959"/>
    </location>
</feature>
<evidence type="ECO:0000313" key="5">
    <source>
        <dbReference type="EMBL" id="AQK88835.1"/>
    </source>
</evidence>
<feature type="compositionally biased region" description="Polar residues" evidence="3">
    <location>
        <begin position="481"/>
        <end position="495"/>
    </location>
</feature>
<feature type="compositionally biased region" description="Low complexity" evidence="3">
    <location>
        <begin position="374"/>
        <end position="393"/>
    </location>
</feature>
<dbReference type="SMART" id="SM00313">
    <property type="entry name" value="PXA"/>
    <property type="match status" value="1"/>
</dbReference>